<protein>
    <recommendedName>
        <fullName evidence="4">Transposase</fullName>
    </recommendedName>
</protein>
<evidence type="ECO:0000313" key="3">
    <source>
        <dbReference type="Proteomes" id="UP000824496"/>
    </source>
</evidence>
<accession>A0ABM7U9P7</accession>
<feature type="compositionally biased region" description="Polar residues" evidence="1">
    <location>
        <begin position="127"/>
        <end position="137"/>
    </location>
</feature>
<keyword evidence="3" id="KW-1185">Reference proteome</keyword>
<dbReference type="InterPro" id="IPR036388">
    <property type="entry name" value="WH-like_DNA-bd_sf"/>
</dbReference>
<feature type="region of interest" description="Disordered" evidence="1">
    <location>
        <begin position="116"/>
        <end position="155"/>
    </location>
</feature>
<dbReference type="Gene3D" id="1.10.10.10">
    <property type="entry name" value="Winged helix-like DNA-binding domain superfamily/Winged helix DNA-binding domain"/>
    <property type="match status" value="1"/>
</dbReference>
<reference evidence="2 3" key="1">
    <citation type="submission" date="2021-08" db="EMBL/GenBank/DDBJ databases">
        <title>Whole genome sequence of novel Actinomyces species strain MAS-1.</title>
        <authorList>
            <person name="Saito M."/>
            <person name="Kuwahara N."/>
            <person name="Takizawa T."/>
            <person name="Gotouda H."/>
            <person name="Ochiai T."/>
        </authorList>
    </citation>
    <scope>NUCLEOTIDE SEQUENCE [LARGE SCALE GENOMIC DNA]</scope>
    <source>
        <strain evidence="2 3">MAS-1</strain>
    </source>
</reference>
<gene>
    <name evidence="2" type="ORF">MANAM107_09960</name>
</gene>
<sequence length="155" mass="16937">MGAVHRIAKELRCSPEAGSSWVEKTQVDSGLGPGATIDEAARIKGLEKESRELRQANEMLHKANAHFAQADLDHWWRSSTPSSTTTNRSSRPGRPSVTGPVNVARCTAERLIGALGPLHGVRRAEPPSTTRSASQNRRPTDLVRRRFKAVVPNGR</sequence>
<evidence type="ECO:0000256" key="1">
    <source>
        <dbReference type="SAM" id="MobiDB-lite"/>
    </source>
</evidence>
<evidence type="ECO:0008006" key="4">
    <source>
        <dbReference type="Google" id="ProtNLM"/>
    </source>
</evidence>
<organism evidence="2 3">
    <name type="scientific">Actinomyces capricornis</name>
    <dbReference type="NCBI Taxonomy" id="2755559"/>
    <lineage>
        <taxon>Bacteria</taxon>
        <taxon>Bacillati</taxon>
        <taxon>Actinomycetota</taxon>
        <taxon>Actinomycetes</taxon>
        <taxon>Actinomycetales</taxon>
        <taxon>Actinomycetaceae</taxon>
        <taxon>Actinomyces</taxon>
    </lineage>
</organism>
<feature type="region of interest" description="Disordered" evidence="1">
    <location>
        <begin position="72"/>
        <end position="102"/>
    </location>
</feature>
<evidence type="ECO:0000313" key="2">
    <source>
        <dbReference type="EMBL" id="BDA64162.1"/>
    </source>
</evidence>
<feature type="compositionally biased region" description="Low complexity" evidence="1">
    <location>
        <begin position="77"/>
        <end position="96"/>
    </location>
</feature>
<proteinExistence type="predicted"/>
<dbReference type="EMBL" id="AP025017">
    <property type="protein sequence ID" value="BDA64162.1"/>
    <property type="molecule type" value="Genomic_DNA"/>
</dbReference>
<dbReference type="SUPFAM" id="SSF46689">
    <property type="entry name" value="Homeodomain-like"/>
    <property type="match status" value="1"/>
</dbReference>
<dbReference type="InterPro" id="IPR009057">
    <property type="entry name" value="Homeodomain-like_sf"/>
</dbReference>
<name>A0ABM7U9P7_9ACTO</name>
<dbReference type="Proteomes" id="UP000824496">
    <property type="component" value="Chromosome"/>
</dbReference>